<keyword evidence="3" id="KW-1185">Reference proteome</keyword>
<dbReference type="AlphaFoldDB" id="A0A7W7KCG8"/>
<protein>
    <submittedName>
        <fullName evidence="2">Uncharacterized protein</fullName>
    </submittedName>
</protein>
<feature type="transmembrane region" description="Helical" evidence="1">
    <location>
        <begin position="56"/>
        <end position="81"/>
    </location>
</feature>
<dbReference type="Proteomes" id="UP000555448">
    <property type="component" value="Unassembled WGS sequence"/>
</dbReference>
<name>A0A7W7KCG8_9SPHN</name>
<evidence type="ECO:0000313" key="2">
    <source>
        <dbReference type="EMBL" id="MBB4859663.1"/>
    </source>
</evidence>
<feature type="transmembrane region" description="Helical" evidence="1">
    <location>
        <begin position="20"/>
        <end position="44"/>
    </location>
</feature>
<proteinExistence type="predicted"/>
<evidence type="ECO:0000256" key="1">
    <source>
        <dbReference type="SAM" id="Phobius"/>
    </source>
</evidence>
<keyword evidence="1" id="KW-0812">Transmembrane</keyword>
<evidence type="ECO:0000313" key="3">
    <source>
        <dbReference type="Proteomes" id="UP000555448"/>
    </source>
</evidence>
<dbReference type="RefSeq" id="WP_184246983.1">
    <property type="nucleotide sequence ID" value="NZ_JACHLR010000013.1"/>
</dbReference>
<accession>A0A7W7KCG8</accession>
<organism evidence="2 3">
    <name type="scientific">Novosphingobium chloroacetimidivorans</name>
    <dbReference type="NCBI Taxonomy" id="1428314"/>
    <lineage>
        <taxon>Bacteria</taxon>
        <taxon>Pseudomonadati</taxon>
        <taxon>Pseudomonadota</taxon>
        <taxon>Alphaproteobacteria</taxon>
        <taxon>Sphingomonadales</taxon>
        <taxon>Sphingomonadaceae</taxon>
        <taxon>Novosphingobium</taxon>
    </lineage>
</organism>
<sequence>MNAPENQAGRVDGFSVAIDMIAVVAFLAAFTALLFGADALIASVMRREPALVDFMMQWWVAPLLVLGGVVALGGLAGMLLVTAGGPERGK</sequence>
<dbReference type="EMBL" id="JACHLR010000013">
    <property type="protein sequence ID" value="MBB4859663.1"/>
    <property type="molecule type" value="Genomic_DNA"/>
</dbReference>
<comment type="caution">
    <text evidence="2">The sequence shown here is derived from an EMBL/GenBank/DDBJ whole genome shotgun (WGS) entry which is preliminary data.</text>
</comment>
<keyword evidence="1" id="KW-0472">Membrane</keyword>
<reference evidence="2 3" key="1">
    <citation type="submission" date="2020-08" db="EMBL/GenBank/DDBJ databases">
        <title>Functional genomics of gut bacteria from endangered species of beetles.</title>
        <authorList>
            <person name="Carlos-Shanley C."/>
        </authorList>
    </citation>
    <scope>NUCLEOTIDE SEQUENCE [LARGE SCALE GENOMIC DNA]</scope>
    <source>
        <strain evidence="2 3">S00245</strain>
    </source>
</reference>
<keyword evidence="1" id="KW-1133">Transmembrane helix</keyword>
<gene>
    <name evidence="2" type="ORF">HNO88_002992</name>
</gene>